<keyword evidence="3" id="KW-1185">Reference proteome</keyword>
<gene>
    <name evidence="2" type="ordered locus">Huta_2035</name>
</gene>
<sequence length="363" mass="39777">MRRTDPNTQDILADGSGELDEQFDRAVAGALADSDADSYVVEQAVKQVDELEDAWGTSTGQLGKRLVVESPDSGSQFLRTFDDAQIHKLNTQISDGTVSQSSVFEFVDDVENIRQLRYQTIDAEGISMPQLAKFIDTSDGYAARLANDLGGGKLAGAIELDPADRDILTEVAYKESLDGTDALASDTLTARDLLDLSDDTDLSRLQMVAKTGPDGNTRFLTTDRWEHIRGRHITGTEPNPNADVTGFYPTGEEVSKAGTTVELPDSNIENNDIRVMIRETIEAGGEESDFPINKHGIKDFKVNIGKDGQIETAYPVRGDDVVRWNGNEFRRWDSETNSWVAYNGQPSTQQSLTAPVVRSLQPA</sequence>
<evidence type="ECO:0000313" key="2">
    <source>
        <dbReference type="EMBL" id="ACV12203.1"/>
    </source>
</evidence>
<evidence type="ECO:0000256" key="1">
    <source>
        <dbReference type="SAM" id="MobiDB-lite"/>
    </source>
</evidence>
<dbReference type="AlphaFoldDB" id="C7NTL3"/>
<name>C7NTL3_HALUD</name>
<dbReference type="RefSeq" id="WP_015789774.1">
    <property type="nucleotide sequence ID" value="NC_013158.1"/>
</dbReference>
<dbReference type="HOGENOM" id="CLU_762088_0_0_2"/>
<dbReference type="Proteomes" id="UP000002071">
    <property type="component" value="Chromosome"/>
</dbReference>
<protein>
    <submittedName>
        <fullName evidence="2">Uncharacterized protein</fullName>
    </submittedName>
</protein>
<reference evidence="2 3" key="1">
    <citation type="journal article" date="2009" name="Stand. Genomic Sci.">
        <title>Complete genome sequence of Halorhabdus utahensis type strain (AX-2).</title>
        <authorList>
            <person name="Anderson I."/>
            <person name="Tindall B.J."/>
            <person name="Pomrenke H."/>
            <person name="Goker M."/>
            <person name="Lapidus A."/>
            <person name="Nolan M."/>
            <person name="Copeland A."/>
            <person name="Glavina Del Rio T."/>
            <person name="Chen F."/>
            <person name="Tice H."/>
            <person name="Cheng J.F."/>
            <person name="Lucas S."/>
            <person name="Chertkov O."/>
            <person name="Bruce D."/>
            <person name="Brettin T."/>
            <person name="Detter J.C."/>
            <person name="Han C."/>
            <person name="Goodwin L."/>
            <person name="Land M."/>
            <person name="Hauser L."/>
            <person name="Chang Y.J."/>
            <person name="Jeffries C.D."/>
            <person name="Pitluck S."/>
            <person name="Pati A."/>
            <person name="Mavromatis K."/>
            <person name="Ivanova N."/>
            <person name="Ovchinnikova G."/>
            <person name="Chen A."/>
            <person name="Palaniappan K."/>
            <person name="Chain P."/>
            <person name="Rohde M."/>
            <person name="Bristow J."/>
            <person name="Eisen J.A."/>
            <person name="Markowitz V."/>
            <person name="Hugenholtz P."/>
            <person name="Kyrpides N.C."/>
            <person name="Klenk H.P."/>
        </authorList>
    </citation>
    <scope>NUCLEOTIDE SEQUENCE [LARGE SCALE GENOMIC DNA]</scope>
    <source>
        <strain evidence="3">DSM 12940 / JCM 11049 / AX-2</strain>
    </source>
</reference>
<dbReference type="GeneID" id="8384329"/>
<dbReference type="EMBL" id="CP001687">
    <property type="protein sequence ID" value="ACV12203.1"/>
    <property type="molecule type" value="Genomic_DNA"/>
</dbReference>
<dbReference type="KEGG" id="hut:Huta_2035"/>
<proteinExistence type="predicted"/>
<feature type="region of interest" description="Disordered" evidence="1">
    <location>
        <begin position="343"/>
        <end position="363"/>
    </location>
</feature>
<dbReference type="STRING" id="519442.Huta_2035"/>
<evidence type="ECO:0000313" key="3">
    <source>
        <dbReference type="Proteomes" id="UP000002071"/>
    </source>
</evidence>
<feature type="compositionally biased region" description="Polar residues" evidence="1">
    <location>
        <begin position="343"/>
        <end position="353"/>
    </location>
</feature>
<accession>C7NTL3</accession>
<organism evidence="2 3">
    <name type="scientific">Halorhabdus utahensis (strain DSM 12940 / JCM 11049 / AX-2)</name>
    <dbReference type="NCBI Taxonomy" id="519442"/>
    <lineage>
        <taxon>Archaea</taxon>
        <taxon>Methanobacteriati</taxon>
        <taxon>Methanobacteriota</taxon>
        <taxon>Stenosarchaea group</taxon>
        <taxon>Halobacteria</taxon>
        <taxon>Halobacteriales</taxon>
        <taxon>Haloarculaceae</taxon>
        <taxon>Halorhabdus</taxon>
    </lineage>
</organism>